<evidence type="ECO:0000259" key="6">
    <source>
        <dbReference type="PROSITE" id="PS51898"/>
    </source>
</evidence>
<dbReference type="GO" id="GO:0006310">
    <property type="term" value="P:DNA recombination"/>
    <property type="evidence" value="ECO:0007669"/>
    <property type="project" value="UniProtKB-KW"/>
</dbReference>
<reference evidence="8" key="1">
    <citation type="journal article" date="2021" name="Arch. Microbiol.">
        <title>Methyloradius palustris gen. nov., sp. nov., a methanol-oxidizing bacterium isolated from snow.</title>
        <authorList>
            <person name="Miyadera T."/>
            <person name="Kojima H."/>
            <person name="Fukui M."/>
        </authorList>
    </citation>
    <scope>NUCLEOTIDE SEQUENCE</scope>
    <source>
        <strain evidence="8">Zm11</strain>
    </source>
</reference>
<dbReference type="PROSITE" id="PS51898">
    <property type="entry name" value="TYR_RECOMBINASE"/>
    <property type="match status" value="1"/>
</dbReference>
<dbReference type="InterPro" id="IPR002104">
    <property type="entry name" value="Integrase_catalytic"/>
</dbReference>
<dbReference type="PROSITE" id="PS51900">
    <property type="entry name" value="CB"/>
    <property type="match status" value="1"/>
</dbReference>
<dbReference type="RefSeq" id="WP_221764895.1">
    <property type="nucleotide sequence ID" value="NZ_AP024110.1"/>
</dbReference>
<evidence type="ECO:0000259" key="7">
    <source>
        <dbReference type="PROSITE" id="PS51900"/>
    </source>
</evidence>
<feature type="domain" description="Tyr recombinase" evidence="6">
    <location>
        <begin position="159"/>
        <end position="351"/>
    </location>
</feature>
<dbReference type="InterPro" id="IPR011010">
    <property type="entry name" value="DNA_brk_join_enz"/>
</dbReference>
<dbReference type="InterPro" id="IPR010998">
    <property type="entry name" value="Integrase_recombinase_N"/>
</dbReference>
<comment type="similarity">
    <text evidence="1">Belongs to the 'phage' integrase family.</text>
</comment>
<dbReference type="KEGG" id="mpau:ZMTM_06100"/>
<dbReference type="GO" id="GO:0003677">
    <property type="term" value="F:DNA binding"/>
    <property type="evidence" value="ECO:0007669"/>
    <property type="project" value="UniProtKB-UniRule"/>
</dbReference>
<accession>A0A8D5G6W2</accession>
<proteinExistence type="inferred from homology"/>
<evidence type="ECO:0000256" key="3">
    <source>
        <dbReference type="ARBA" id="ARBA00023125"/>
    </source>
</evidence>
<dbReference type="Gene3D" id="1.10.150.130">
    <property type="match status" value="1"/>
</dbReference>
<evidence type="ECO:0000256" key="1">
    <source>
        <dbReference type="ARBA" id="ARBA00008857"/>
    </source>
</evidence>
<dbReference type="PANTHER" id="PTHR30349:SF41">
    <property type="entry name" value="INTEGRASE_RECOMBINASE PROTEIN MJ0367-RELATED"/>
    <property type="match status" value="1"/>
</dbReference>
<keyword evidence="9" id="KW-1185">Reference proteome</keyword>
<dbReference type="Gene3D" id="1.10.443.10">
    <property type="entry name" value="Intergrase catalytic core"/>
    <property type="match status" value="1"/>
</dbReference>
<evidence type="ECO:0000256" key="4">
    <source>
        <dbReference type="ARBA" id="ARBA00023172"/>
    </source>
</evidence>
<evidence type="ECO:0000256" key="2">
    <source>
        <dbReference type="ARBA" id="ARBA00022908"/>
    </source>
</evidence>
<sequence>MALDPKKLRTFNIDIQNGIYQSDGPEDYQNMMGALDKLGTLGLLKPTSSQPPSTQVHREIPKISLKLSELVEKLFDLKKQLKPATAQAYKKAASEFSGFLGNPYIHEIGGSDITRYQEHLAKINDTRTIDNKIGNLSAIFSFAITQKYYFEANPALGRKLMSKKDRDKSGYAIFEDIEIHSIFLPHLIKQHKDKDPDFYYCILLGLISGCRISEITSLQVSQIKAEPVPHLNIIDSKTVAGIRTVPIPQTIYDELQNFLPAKGKAFKYIERLGKGSGNAVSQKFKRHMGKIGVMREGLVFHSLRKYFNNFLKTNKVQIEARCQMLGHELDNVNETTYANEYSIQDLATLVNPVQNKILEMIKYNP</sequence>
<dbReference type="Pfam" id="PF00589">
    <property type="entry name" value="Phage_integrase"/>
    <property type="match status" value="1"/>
</dbReference>
<dbReference type="InterPro" id="IPR013762">
    <property type="entry name" value="Integrase-like_cat_sf"/>
</dbReference>
<feature type="domain" description="Core-binding (CB)" evidence="7">
    <location>
        <begin position="65"/>
        <end position="144"/>
    </location>
</feature>
<keyword evidence="3 5" id="KW-0238">DNA-binding</keyword>
<dbReference type="InterPro" id="IPR044068">
    <property type="entry name" value="CB"/>
</dbReference>
<dbReference type="SUPFAM" id="SSF56349">
    <property type="entry name" value="DNA breaking-rejoining enzymes"/>
    <property type="match status" value="1"/>
</dbReference>
<protein>
    <submittedName>
        <fullName evidence="8">Uncharacterized protein</fullName>
    </submittedName>
</protein>
<dbReference type="Proteomes" id="UP000826722">
    <property type="component" value="Chromosome"/>
</dbReference>
<name>A0A8D5G6W2_9PROT</name>
<dbReference type="InterPro" id="IPR050090">
    <property type="entry name" value="Tyrosine_recombinase_XerCD"/>
</dbReference>
<dbReference type="EMBL" id="AP024110">
    <property type="protein sequence ID" value="BCM24351.1"/>
    <property type="molecule type" value="Genomic_DNA"/>
</dbReference>
<dbReference type="PANTHER" id="PTHR30349">
    <property type="entry name" value="PHAGE INTEGRASE-RELATED"/>
    <property type="match status" value="1"/>
</dbReference>
<evidence type="ECO:0000313" key="9">
    <source>
        <dbReference type="Proteomes" id="UP000826722"/>
    </source>
</evidence>
<keyword evidence="2" id="KW-0229">DNA integration</keyword>
<dbReference type="GO" id="GO:0015074">
    <property type="term" value="P:DNA integration"/>
    <property type="evidence" value="ECO:0007669"/>
    <property type="project" value="UniProtKB-KW"/>
</dbReference>
<evidence type="ECO:0000313" key="8">
    <source>
        <dbReference type="EMBL" id="BCM24351.1"/>
    </source>
</evidence>
<keyword evidence="4" id="KW-0233">DNA recombination</keyword>
<dbReference type="AlphaFoldDB" id="A0A8D5G6W2"/>
<gene>
    <name evidence="8" type="ORF">ZMTM_06100</name>
</gene>
<organism evidence="8 9">
    <name type="scientific">Methyloradius palustris</name>
    <dbReference type="NCBI Taxonomy" id="2778876"/>
    <lineage>
        <taxon>Bacteria</taxon>
        <taxon>Pseudomonadati</taxon>
        <taxon>Pseudomonadota</taxon>
        <taxon>Betaproteobacteria</taxon>
        <taxon>Nitrosomonadales</taxon>
        <taxon>Methylophilaceae</taxon>
        <taxon>Methyloradius</taxon>
    </lineage>
</organism>
<evidence type="ECO:0000256" key="5">
    <source>
        <dbReference type="PROSITE-ProRule" id="PRU01248"/>
    </source>
</evidence>